<dbReference type="NCBIfam" id="NF037997">
    <property type="entry name" value="Na_Pi_symport"/>
    <property type="match status" value="1"/>
</dbReference>
<keyword evidence="8" id="KW-1185">Reference proteome</keyword>
<evidence type="ECO:0000256" key="5">
    <source>
        <dbReference type="ARBA" id="ARBA00023136"/>
    </source>
</evidence>
<keyword evidence="2" id="KW-1003">Cell membrane</keyword>
<keyword evidence="4 6" id="KW-1133">Transmembrane helix</keyword>
<feature type="transmembrane region" description="Helical" evidence="6">
    <location>
        <begin position="98"/>
        <end position="119"/>
    </location>
</feature>
<dbReference type="NCBIfam" id="TIGR00704">
    <property type="entry name" value="NaPi_cotrn_rel"/>
    <property type="match status" value="1"/>
</dbReference>
<feature type="transmembrane region" description="Helical" evidence="6">
    <location>
        <begin position="205"/>
        <end position="226"/>
    </location>
</feature>
<dbReference type="Proteomes" id="UP000443582">
    <property type="component" value="Unassembled WGS sequence"/>
</dbReference>
<accession>A0ABY0IDY7</accession>
<evidence type="ECO:0000256" key="2">
    <source>
        <dbReference type="ARBA" id="ARBA00022475"/>
    </source>
</evidence>
<organism evidence="7 8">
    <name type="scientific">Halobacteriovorax vibrionivorans</name>
    <dbReference type="NCBI Taxonomy" id="2152716"/>
    <lineage>
        <taxon>Bacteria</taxon>
        <taxon>Pseudomonadati</taxon>
        <taxon>Bdellovibrionota</taxon>
        <taxon>Bacteriovoracia</taxon>
        <taxon>Bacteriovoracales</taxon>
        <taxon>Halobacteriovoraceae</taxon>
        <taxon>Halobacteriovorax</taxon>
    </lineage>
</organism>
<evidence type="ECO:0000256" key="4">
    <source>
        <dbReference type="ARBA" id="ARBA00022989"/>
    </source>
</evidence>
<comment type="caution">
    <text evidence="7">The sequence shown here is derived from an EMBL/GenBank/DDBJ whole genome shotgun (WGS) entry which is preliminary data.</text>
</comment>
<evidence type="ECO:0000313" key="7">
    <source>
        <dbReference type="EMBL" id="RZF21171.1"/>
    </source>
</evidence>
<dbReference type="PANTHER" id="PTHR10010:SF46">
    <property type="entry name" value="SODIUM-DEPENDENT PHOSPHATE TRANSPORT PROTEIN 2B"/>
    <property type="match status" value="1"/>
</dbReference>
<evidence type="ECO:0000313" key="8">
    <source>
        <dbReference type="Proteomes" id="UP000443582"/>
    </source>
</evidence>
<evidence type="ECO:0000256" key="1">
    <source>
        <dbReference type="ARBA" id="ARBA00004651"/>
    </source>
</evidence>
<sequence length="535" mass="59938">MFIAATSSVILFIFGLENFSKEVQKVTGDQFRKFIGKVTNYTSIGVLIGAFVTAVVQSSSATSVIAISLVNAGVLSFKNSVGIIFGSNVGTTITAQLVAFKLTAFGPVFIILSFFLSLIKTKYSVFAKSLFYFGFVFFALHLISSTLVPLQSDERLISFLSKPHNPFLGVLVGMIITAVVQSSSVTTGLAIILTQQGILSVGNAVPILMGANIGTTVTALISIVNMDIAAKKTALSHFLFNFGGVVLFLPIVFIWGDKFKLLADDPAIALANFHLIFNVTTTIIFIIAIDPFIRFVDKVLGEGKMDFERFDLSMFSPDNDFSEIERNLYLNVPKTYDFVQENYNLITLSIETNYKGVFNAAKRRMDYVDYVEDELVSFFSNYIATCTSEEEINSIVRIMSIYEYIFQIHDSVKDLSDLKDSMDKNYIELKSDLIIIIRSLATRTLSFFETMSNPHLDEEQKRELKKEVNEFQFNIIEYNKRILKLMAAPDRRDASVIMHMITYSQRLKDKLVHYHNLISDHAVSSSDINDSLSTH</sequence>
<reference evidence="8" key="1">
    <citation type="journal article" date="2019" name="Int. J. Syst. Evol. Microbiol.">
        <title>Halobacteriovorax valvorus sp. nov., a novel prokaryotic predator isolated from coastal seawater of China.</title>
        <authorList>
            <person name="Chen M.-X."/>
        </authorList>
    </citation>
    <scope>NUCLEOTIDE SEQUENCE [LARGE SCALE GENOMIC DNA]</scope>
    <source>
        <strain evidence="8">BL9</strain>
    </source>
</reference>
<keyword evidence="3 6" id="KW-0812">Transmembrane</keyword>
<dbReference type="InterPro" id="IPR003841">
    <property type="entry name" value="Na/Pi_transpt"/>
</dbReference>
<proteinExistence type="predicted"/>
<dbReference type="Pfam" id="PF02690">
    <property type="entry name" value="Na_Pi_cotrans"/>
    <property type="match status" value="2"/>
</dbReference>
<feature type="transmembrane region" description="Helical" evidence="6">
    <location>
        <begin position="131"/>
        <end position="150"/>
    </location>
</feature>
<dbReference type="EMBL" id="QDKL01000003">
    <property type="protein sequence ID" value="RZF21171.1"/>
    <property type="molecule type" value="Genomic_DNA"/>
</dbReference>
<keyword evidence="5 6" id="KW-0472">Membrane</keyword>
<dbReference type="PANTHER" id="PTHR10010">
    <property type="entry name" value="SOLUTE CARRIER FAMILY 34 SODIUM PHOSPHATE , MEMBER 2-RELATED"/>
    <property type="match status" value="1"/>
</dbReference>
<feature type="transmembrane region" description="Helical" evidence="6">
    <location>
        <begin position="170"/>
        <end position="193"/>
    </location>
</feature>
<evidence type="ECO:0000256" key="3">
    <source>
        <dbReference type="ARBA" id="ARBA00022692"/>
    </source>
</evidence>
<evidence type="ECO:0000256" key="6">
    <source>
        <dbReference type="SAM" id="Phobius"/>
    </source>
</evidence>
<feature type="transmembrane region" description="Helical" evidence="6">
    <location>
        <begin position="268"/>
        <end position="289"/>
    </location>
</feature>
<protein>
    <submittedName>
        <fullName evidence="7">Na/Pi cotransporter family protein</fullName>
    </submittedName>
</protein>
<feature type="transmembrane region" description="Helical" evidence="6">
    <location>
        <begin position="238"/>
        <end position="256"/>
    </location>
</feature>
<feature type="transmembrane region" description="Helical" evidence="6">
    <location>
        <begin position="44"/>
        <end position="77"/>
    </location>
</feature>
<dbReference type="InterPro" id="IPR004633">
    <property type="entry name" value="NaPi_cotrn-rel/YqeW-like"/>
</dbReference>
<gene>
    <name evidence="7" type="ORF">DAY19_10860</name>
</gene>
<comment type="subcellular location">
    <subcellularLocation>
        <location evidence="1">Cell membrane</location>
        <topology evidence="1">Multi-pass membrane protein</topology>
    </subcellularLocation>
</comment>
<name>A0ABY0IDY7_9BACT</name>